<sequence length="430" mass="48954">MSFQFSFRISNLLSFLKKQFRYISILLIILFFVLINVVYSAEKTTITLMIQALEAAQWQNLVEKFERENPDIDLEIISAPNATNLVEDLYTSAFLLGDSPYDLVYLDIVWVQKFAAANWLKPLNNFISEDELKQFLKGDVEGGKYQDSLYRIPFRSDGGMLYYRTDLLEKNGYNPPETFTELINISQDLQAKGKAKWGYVWQGRQYEGLSAMFVEVLQGFGGYWINSDTLEVGLDSPEAIASVQFLLDTIKKGISPSGVTTYAEEETRRIFENGQTVFLRNWPYVAGLASKSEIAGKFSLKPMVHQPQHQSGACQGGWGLGMSKNTKHPEEAWRVIEFITSEDSQRDFILETGYVPSRKSLFNDPQIVEKYPYYPQLLTVVENSVLRPPIAQYAQASDILQRYLSAALTQTMTPENAMKKAATETRQLLN</sequence>
<dbReference type="Gene3D" id="3.40.190.10">
    <property type="entry name" value="Periplasmic binding protein-like II"/>
    <property type="match status" value="2"/>
</dbReference>
<evidence type="ECO:0000256" key="4">
    <source>
        <dbReference type="SAM" id="Phobius"/>
    </source>
</evidence>
<keyword evidence="3" id="KW-0732">Signal</keyword>
<organism evidence="5 6">
    <name type="scientific">Cyanobacterium aponinum 0216</name>
    <dbReference type="NCBI Taxonomy" id="2676140"/>
    <lineage>
        <taxon>Bacteria</taxon>
        <taxon>Bacillati</taxon>
        <taxon>Cyanobacteriota</taxon>
        <taxon>Cyanophyceae</taxon>
        <taxon>Oscillatoriophycideae</taxon>
        <taxon>Chroococcales</taxon>
        <taxon>Geminocystaceae</taxon>
        <taxon>Cyanobacterium</taxon>
    </lineage>
</organism>
<protein>
    <submittedName>
        <fullName evidence="5">Extracellular solute-binding protein</fullName>
    </submittedName>
</protein>
<name>A0A844GX98_9CHRO</name>
<dbReference type="InterPro" id="IPR006059">
    <property type="entry name" value="SBP"/>
</dbReference>
<dbReference type="EMBL" id="WMIA01000015">
    <property type="protein sequence ID" value="MTF39651.1"/>
    <property type="molecule type" value="Genomic_DNA"/>
</dbReference>
<evidence type="ECO:0000256" key="2">
    <source>
        <dbReference type="ARBA" id="ARBA00022448"/>
    </source>
</evidence>
<evidence type="ECO:0000313" key="6">
    <source>
        <dbReference type="Proteomes" id="UP000437131"/>
    </source>
</evidence>
<keyword evidence="4" id="KW-0472">Membrane</keyword>
<dbReference type="InterPro" id="IPR050490">
    <property type="entry name" value="Bact_solute-bd_prot1"/>
</dbReference>
<feature type="transmembrane region" description="Helical" evidence="4">
    <location>
        <begin position="20"/>
        <end position="39"/>
    </location>
</feature>
<dbReference type="SUPFAM" id="SSF53850">
    <property type="entry name" value="Periplasmic binding protein-like II"/>
    <property type="match status" value="1"/>
</dbReference>
<comment type="caution">
    <text evidence="5">The sequence shown here is derived from an EMBL/GenBank/DDBJ whole genome shotgun (WGS) entry which is preliminary data.</text>
</comment>
<dbReference type="RefSeq" id="WP_155084157.1">
    <property type="nucleotide sequence ID" value="NZ_WMIA01000015.1"/>
</dbReference>
<accession>A0A844GX98</accession>
<keyword evidence="4" id="KW-1133">Transmembrane helix</keyword>
<evidence type="ECO:0000313" key="5">
    <source>
        <dbReference type="EMBL" id="MTF39651.1"/>
    </source>
</evidence>
<keyword evidence="4" id="KW-0812">Transmembrane</keyword>
<dbReference type="Proteomes" id="UP000437131">
    <property type="component" value="Unassembled WGS sequence"/>
</dbReference>
<evidence type="ECO:0000256" key="3">
    <source>
        <dbReference type="ARBA" id="ARBA00022729"/>
    </source>
</evidence>
<comment type="similarity">
    <text evidence="1">Belongs to the bacterial solute-binding protein 1 family.</text>
</comment>
<reference evidence="5 6" key="1">
    <citation type="submission" date="2019-11" db="EMBL/GenBank/DDBJ databases">
        <title>Isolation of a new High Light Tolerant Cyanobacteria.</title>
        <authorList>
            <person name="Dobson Z."/>
            <person name="Vaughn N."/>
            <person name="Vaughn M."/>
            <person name="Fromme P."/>
            <person name="Mazor Y."/>
        </authorList>
    </citation>
    <scope>NUCLEOTIDE SEQUENCE [LARGE SCALE GENOMIC DNA]</scope>
    <source>
        <strain evidence="5 6">0216</strain>
    </source>
</reference>
<dbReference type="Pfam" id="PF01547">
    <property type="entry name" value="SBP_bac_1"/>
    <property type="match status" value="1"/>
</dbReference>
<keyword evidence="2" id="KW-0813">Transport</keyword>
<proteinExistence type="inferred from homology"/>
<dbReference type="AlphaFoldDB" id="A0A844GX98"/>
<gene>
    <name evidence="5" type="ORF">GGC33_12030</name>
</gene>
<dbReference type="PANTHER" id="PTHR43649">
    <property type="entry name" value="ARABINOSE-BINDING PROTEIN-RELATED"/>
    <property type="match status" value="1"/>
</dbReference>
<dbReference type="PANTHER" id="PTHR43649:SF34">
    <property type="entry name" value="ABC TRANSPORTER PERIPLASMIC-BINDING PROTEIN YCJN-RELATED"/>
    <property type="match status" value="1"/>
</dbReference>
<evidence type="ECO:0000256" key="1">
    <source>
        <dbReference type="ARBA" id="ARBA00008520"/>
    </source>
</evidence>
<dbReference type="CDD" id="cd14750">
    <property type="entry name" value="PBP2_TMBP"/>
    <property type="match status" value="1"/>
</dbReference>